<feature type="region of interest" description="Disordered" evidence="1">
    <location>
        <begin position="1"/>
        <end position="65"/>
    </location>
</feature>
<dbReference type="STRING" id="5539.A0A3E2H2E1"/>
<dbReference type="AlphaFoldDB" id="A0A3E2H2E1"/>
<dbReference type="OrthoDB" id="10042665at2759"/>
<dbReference type="InterPro" id="IPR003959">
    <property type="entry name" value="ATPase_AAA_core"/>
</dbReference>
<feature type="domain" description="ATPase AAA-type core" evidence="2">
    <location>
        <begin position="415"/>
        <end position="523"/>
    </location>
</feature>
<dbReference type="GO" id="GO:0005524">
    <property type="term" value="F:ATP binding"/>
    <property type="evidence" value="ECO:0007669"/>
    <property type="project" value="InterPro"/>
</dbReference>
<dbReference type="Proteomes" id="UP000258309">
    <property type="component" value="Unassembled WGS sequence"/>
</dbReference>
<evidence type="ECO:0000259" key="2">
    <source>
        <dbReference type="Pfam" id="PF00004"/>
    </source>
</evidence>
<reference evidence="4 5" key="1">
    <citation type="submission" date="2018-05" db="EMBL/GenBank/DDBJ databases">
        <title>Draft genome sequence of Scytalidium lignicola DSM 105466, a ubiquitous saprotrophic fungus.</title>
        <authorList>
            <person name="Buettner E."/>
            <person name="Gebauer A.M."/>
            <person name="Hofrichter M."/>
            <person name="Liers C."/>
            <person name="Kellner H."/>
        </authorList>
    </citation>
    <scope>NUCLEOTIDE SEQUENCE [LARGE SCALE GENOMIC DNA]</scope>
    <source>
        <strain evidence="4 5">DSM 105466</strain>
    </source>
</reference>
<gene>
    <name evidence="4" type="ORF">B7463_g8788</name>
</gene>
<evidence type="ECO:0000313" key="4">
    <source>
        <dbReference type="EMBL" id="RFU27560.1"/>
    </source>
</evidence>
<dbReference type="Pfam" id="PF00004">
    <property type="entry name" value="AAA"/>
    <property type="match status" value="1"/>
</dbReference>
<protein>
    <submittedName>
        <fullName evidence="4">Uncharacterized protein</fullName>
    </submittedName>
</protein>
<comment type="caution">
    <text evidence="4">The sequence shown here is derived from an EMBL/GenBank/DDBJ whole genome shotgun (WGS) entry which is preliminary data.</text>
</comment>
<keyword evidence="5" id="KW-1185">Reference proteome</keyword>
<evidence type="ECO:0000313" key="5">
    <source>
        <dbReference type="Proteomes" id="UP000258309"/>
    </source>
</evidence>
<sequence length="613" mass="69837">MARNEFEQQSQLLKGLDSQDSDEELNDYMDESDWDCDDTEKSNDSGSMFLEDSSESKQQDPTDMEIQLWRVDDVYDIESDARMIYPYDPNRYIRNDKGEATLSPEKCEGSVLNILEDEAANLESDSPLLEWPHHGMFRHKDKLTESHVNVLLDLINTEFAAQLQNINAMFPKGISNFDILQDAFQPGDIIVDNNSDDVRAYLVKDTLYRDENYGGKRRDIRFYINVKYIDSDGNKFGTCDATFTIKKFKGVKFLNKLPVFPLKYHSNSKRVFEVLVNRGRKFVSLNGQHFKFLKGIVSSIEGSRMDVNSRVVVDTATYQRLNSRYGGIVNEIRRQLTEEELAACIDTIPAFSLCDKQWCIVNIELIEDITFNKDVFDQLVLDDENKGLARVMVEQHIRGTNFDDFIEGKGKAIVMLLHGPPGVAVAEYTQRPLYTVTSGELGIHSEVLEKKLKLVLNLANTFGAVLLLDEADVFLERRTSHDLERNALVSIFLRLLEYYQGILILTTNRVGAFDEAFHSRIHIALSYPELSIQARKQIWKNFAGQSVREVTLSEEEYEELARLDLNGRQIKNAFSSSVALAAERQEPISIGHLRIVVNILVNSAMLGLTSKSS</sequence>
<feature type="non-terminal residue" evidence="4">
    <location>
        <position position="613"/>
    </location>
</feature>
<organism evidence="4 5">
    <name type="scientific">Scytalidium lignicola</name>
    <name type="common">Hyphomycete</name>
    <dbReference type="NCBI Taxonomy" id="5539"/>
    <lineage>
        <taxon>Eukaryota</taxon>
        <taxon>Fungi</taxon>
        <taxon>Dikarya</taxon>
        <taxon>Ascomycota</taxon>
        <taxon>Pezizomycotina</taxon>
        <taxon>Leotiomycetes</taxon>
        <taxon>Leotiomycetes incertae sedis</taxon>
        <taxon>Scytalidium</taxon>
    </lineage>
</organism>
<dbReference type="SUPFAM" id="SSF52540">
    <property type="entry name" value="P-loop containing nucleoside triphosphate hydrolases"/>
    <property type="match status" value="1"/>
</dbReference>
<accession>A0A3E2H2E1</accession>
<dbReference type="InterPro" id="IPR027417">
    <property type="entry name" value="P-loop_NTPase"/>
</dbReference>
<dbReference type="PANTHER" id="PTHR46411">
    <property type="entry name" value="FAMILY ATPASE, PUTATIVE-RELATED"/>
    <property type="match status" value="1"/>
</dbReference>
<evidence type="ECO:0000256" key="1">
    <source>
        <dbReference type="SAM" id="MobiDB-lite"/>
    </source>
</evidence>
<feature type="non-terminal residue" evidence="4">
    <location>
        <position position="1"/>
    </location>
</feature>
<evidence type="ECO:0000259" key="3">
    <source>
        <dbReference type="Pfam" id="PF22942"/>
    </source>
</evidence>
<dbReference type="EMBL" id="NCSJ02000200">
    <property type="protein sequence ID" value="RFU27560.1"/>
    <property type="molecule type" value="Genomic_DNA"/>
</dbReference>
<feature type="compositionally biased region" description="Acidic residues" evidence="1">
    <location>
        <begin position="19"/>
        <end position="38"/>
    </location>
</feature>
<feature type="domain" description="DUF7025" evidence="3">
    <location>
        <begin position="167"/>
        <end position="266"/>
    </location>
</feature>
<dbReference type="InterPro" id="IPR054289">
    <property type="entry name" value="DUF7025"/>
</dbReference>
<dbReference type="PANTHER" id="PTHR46411:SF3">
    <property type="entry name" value="AAA+ ATPASE DOMAIN-CONTAINING PROTEIN"/>
    <property type="match status" value="1"/>
</dbReference>
<dbReference type="Pfam" id="PF22942">
    <property type="entry name" value="DUF7025"/>
    <property type="match status" value="1"/>
</dbReference>
<dbReference type="GO" id="GO:0016887">
    <property type="term" value="F:ATP hydrolysis activity"/>
    <property type="evidence" value="ECO:0007669"/>
    <property type="project" value="InterPro"/>
</dbReference>
<dbReference type="OMA" id="IVAPEDM"/>
<dbReference type="Gene3D" id="3.40.50.300">
    <property type="entry name" value="P-loop containing nucleotide triphosphate hydrolases"/>
    <property type="match status" value="1"/>
</dbReference>
<name>A0A3E2H2E1_SCYLI</name>
<proteinExistence type="predicted"/>